<evidence type="ECO:0000256" key="2">
    <source>
        <dbReference type="SAM" id="SignalP"/>
    </source>
</evidence>
<proteinExistence type="predicted"/>
<name>A0ABP0H717_9DINO</name>
<feature type="signal peptide" evidence="2">
    <location>
        <begin position="1"/>
        <end position="22"/>
    </location>
</feature>
<feature type="transmembrane region" description="Helical" evidence="1">
    <location>
        <begin position="159"/>
        <end position="177"/>
    </location>
</feature>
<keyword evidence="1" id="KW-0472">Membrane</keyword>
<dbReference type="InterPro" id="IPR006461">
    <property type="entry name" value="PLAC_motif_containing"/>
</dbReference>
<evidence type="ECO:0000313" key="4">
    <source>
        <dbReference type="Proteomes" id="UP001642484"/>
    </source>
</evidence>
<comment type="caution">
    <text evidence="3">The sequence shown here is derived from an EMBL/GenBank/DDBJ whole genome shotgun (WGS) entry which is preliminary data.</text>
</comment>
<feature type="transmembrane region" description="Helical" evidence="1">
    <location>
        <begin position="58"/>
        <end position="78"/>
    </location>
</feature>
<dbReference type="Pfam" id="PF04749">
    <property type="entry name" value="PLAC8"/>
    <property type="match status" value="1"/>
</dbReference>
<dbReference type="EMBL" id="CAXAMN010000002">
    <property type="protein sequence ID" value="CAK8985593.1"/>
    <property type="molecule type" value="Genomic_DNA"/>
</dbReference>
<gene>
    <name evidence="3" type="ORF">CCMP2556_LOCUS189</name>
</gene>
<reference evidence="3 4" key="1">
    <citation type="submission" date="2024-02" db="EMBL/GenBank/DDBJ databases">
        <authorList>
            <person name="Chen Y."/>
            <person name="Shah S."/>
            <person name="Dougan E. K."/>
            <person name="Thang M."/>
            <person name="Chan C."/>
        </authorList>
    </citation>
    <scope>NUCLEOTIDE SEQUENCE [LARGE SCALE GENOMIC DNA]</scope>
</reference>
<sequence>MPARLLSYGVIVWLATLPGTFGDGGVQRWPHTQVHIRLTGDDLDPQEQQALIQAVKGLVGGLQLCLIAVEVLIGGLIYHSCTRRPPSPSEIRPSGGSGFDYGLCECCHSWETSCWAIWCPWSLWSATASSPKSNFWAFTFWQFVFLTSGFFFFGGLLRVLSPLLCLLVLLGHKWVLVRHRQHLRQKYGMLHSTCLSITEDACIWCYCIPCAAMQEALQVDYVGDPLSAPLTASAPPDPPRQLQMVGQVVRVDGRQAFLQVQ</sequence>
<protein>
    <submittedName>
        <fullName evidence="3">Uncharacterized protein</fullName>
    </submittedName>
</protein>
<accession>A0ABP0H717</accession>
<keyword evidence="4" id="KW-1185">Reference proteome</keyword>
<evidence type="ECO:0000313" key="3">
    <source>
        <dbReference type="EMBL" id="CAK8985593.1"/>
    </source>
</evidence>
<keyword evidence="1" id="KW-1133">Transmembrane helix</keyword>
<evidence type="ECO:0000256" key="1">
    <source>
        <dbReference type="SAM" id="Phobius"/>
    </source>
</evidence>
<dbReference type="Proteomes" id="UP001642484">
    <property type="component" value="Unassembled WGS sequence"/>
</dbReference>
<feature type="chain" id="PRO_5045275957" evidence="2">
    <location>
        <begin position="23"/>
        <end position="261"/>
    </location>
</feature>
<keyword evidence="1" id="KW-0812">Transmembrane</keyword>
<organism evidence="3 4">
    <name type="scientific">Durusdinium trenchii</name>
    <dbReference type="NCBI Taxonomy" id="1381693"/>
    <lineage>
        <taxon>Eukaryota</taxon>
        <taxon>Sar</taxon>
        <taxon>Alveolata</taxon>
        <taxon>Dinophyceae</taxon>
        <taxon>Suessiales</taxon>
        <taxon>Symbiodiniaceae</taxon>
        <taxon>Durusdinium</taxon>
    </lineage>
</organism>
<keyword evidence="2" id="KW-0732">Signal</keyword>
<feature type="transmembrane region" description="Helical" evidence="1">
    <location>
        <begin position="135"/>
        <end position="153"/>
    </location>
</feature>